<reference evidence="3 4" key="2">
    <citation type="submission" date="2024-07" db="EMBL/GenBank/DDBJ databases">
        <authorList>
            <person name="Akdeniz Z."/>
        </authorList>
    </citation>
    <scope>NUCLEOTIDE SEQUENCE [LARGE SCALE GENOMIC DNA]</scope>
</reference>
<accession>A0AA86V1V2</accession>
<sequence>MQKLEHQLQQMLNNQKYSDQDFKLLNKVINSIPKDSQASENLVNCVYNFIDTMFCIPELLIKALQSIALLTHFEHLVNSLLQVESKIRFLTYQFPFEIADQDRLIIVIVGLIDPKMPKDLAFAATLVLEGFSFYALGKKKAILYGAIEQLDSLITSEESHFESVFDINHVALLECLSNLISSKSTRQLCKQVNNQEVQLLQTLTCHASLFKALLKTRNTKQARAVCSCLFNLLLDNFNQYVQLNLINELTVQKLIEISCSYEDSFGGRAASLCLLLIFGGFQLKFVTKSKLNQNNNQLLNNNNQQNNNSRPKPDENDPFLIQESLAEMDEKEAEPGVEPETDDFSQFRKQMKLFKKFQKQLKQLQLYAELLHELNANENIQNNDEDFTQFFIEKYTNEAEKLHFESQKYLQEEQKMAKTTGAMRQGVMRAKTKSAIDDW</sequence>
<evidence type="ECO:0000313" key="3">
    <source>
        <dbReference type="EMBL" id="CAL6072636.1"/>
    </source>
</evidence>
<feature type="region of interest" description="Disordered" evidence="1">
    <location>
        <begin position="419"/>
        <end position="439"/>
    </location>
</feature>
<dbReference type="EMBL" id="CAXDID020000296">
    <property type="protein sequence ID" value="CAL6072636.1"/>
    <property type="molecule type" value="Genomic_DNA"/>
</dbReference>
<feature type="region of interest" description="Disordered" evidence="1">
    <location>
        <begin position="296"/>
        <end position="317"/>
    </location>
</feature>
<evidence type="ECO:0000313" key="4">
    <source>
        <dbReference type="Proteomes" id="UP001642409"/>
    </source>
</evidence>
<proteinExistence type="predicted"/>
<keyword evidence="4" id="KW-1185">Reference proteome</keyword>
<dbReference type="AlphaFoldDB" id="A0AA86V1V2"/>
<gene>
    <name evidence="3" type="ORF">HINF_LOCUS55720</name>
    <name evidence="2" type="ORF">HINF_LOCUS60542</name>
</gene>
<protein>
    <submittedName>
        <fullName evidence="2">Uncharacterized protein</fullName>
    </submittedName>
</protein>
<organism evidence="2">
    <name type="scientific">Hexamita inflata</name>
    <dbReference type="NCBI Taxonomy" id="28002"/>
    <lineage>
        <taxon>Eukaryota</taxon>
        <taxon>Metamonada</taxon>
        <taxon>Diplomonadida</taxon>
        <taxon>Hexamitidae</taxon>
        <taxon>Hexamitinae</taxon>
        <taxon>Hexamita</taxon>
    </lineage>
</organism>
<name>A0AA86V1V2_9EUKA</name>
<reference evidence="2" key="1">
    <citation type="submission" date="2023-06" db="EMBL/GenBank/DDBJ databases">
        <authorList>
            <person name="Kurt Z."/>
        </authorList>
    </citation>
    <scope>NUCLEOTIDE SEQUENCE</scope>
</reference>
<comment type="caution">
    <text evidence="2">The sequence shown here is derived from an EMBL/GenBank/DDBJ whole genome shotgun (WGS) entry which is preliminary data.</text>
</comment>
<evidence type="ECO:0000256" key="1">
    <source>
        <dbReference type="SAM" id="MobiDB-lite"/>
    </source>
</evidence>
<feature type="compositionally biased region" description="Low complexity" evidence="1">
    <location>
        <begin position="296"/>
        <end position="308"/>
    </location>
</feature>
<dbReference type="EMBL" id="CATOUU010001116">
    <property type="protein sequence ID" value="CAI9972897.1"/>
    <property type="molecule type" value="Genomic_DNA"/>
</dbReference>
<dbReference type="Proteomes" id="UP001642409">
    <property type="component" value="Unassembled WGS sequence"/>
</dbReference>
<evidence type="ECO:0000313" key="2">
    <source>
        <dbReference type="EMBL" id="CAI9972897.1"/>
    </source>
</evidence>